<dbReference type="Proteomes" id="UP000619743">
    <property type="component" value="Unassembled WGS sequence"/>
</dbReference>
<comment type="caution">
    <text evidence="2">The sequence shown here is derived from an EMBL/GenBank/DDBJ whole genome shotgun (WGS) entry which is preliminary data.</text>
</comment>
<name>A0A8J2XPG9_9GAMM</name>
<evidence type="ECO:0008006" key="4">
    <source>
        <dbReference type="Google" id="ProtNLM"/>
    </source>
</evidence>
<evidence type="ECO:0000313" key="2">
    <source>
        <dbReference type="EMBL" id="GGA79925.1"/>
    </source>
</evidence>
<keyword evidence="1" id="KW-1133">Transmembrane helix</keyword>
<dbReference type="EMBL" id="BMDX01000010">
    <property type="protein sequence ID" value="GGA79925.1"/>
    <property type="molecule type" value="Genomic_DNA"/>
</dbReference>
<keyword evidence="1" id="KW-0812">Transmembrane</keyword>
<dbReference type="AlphaFoldDB" id="A0A8J2XPG9"/>
<evidence type="ECO:0000256" key="1">
    <source>
        <dbReference type="SAM" id="Phobius"/>
    </source>
</evidence>
<dbReference type="RefSeq" id="WP_143824535.1">
    <property type="nucleotide sequence ID" value="NZ_BMDX01000010.1"/>
</dbReference>
<reference evidence="3" key="1">
    <citation type="journal article" date="2019" name="Int. J. Syst. Evol. Microbiol.">
        <title>The Global Catalogue of Microorganisms (GCM) 10K type strain sequencing project: providing services to taxonomists for standard genome sequencing and annotation.</title>
        <authorList>
            <consortium name="The Broad Institute Genomics Platform"/>
            <consortium name="The Broad Institute Genome Sequencing Center for Infectious Disease"/>
            <person name="Wu L."/>
            <person name="Ma J."/>
        </authorList>
    </citation>
    <scope>NUCLEOTIDE SEQUENCE [LARGE SCALE GENOMIC DNA]</scope>
    <source>
        <strain evidence="3">CGMCC 1.10130</strain>
    </source>
</reference>
<protein>
    <recommendedName>
        <fullName evidence="4">DUF4340 domain-containing protein</fullName>
    </recommendedName>
</protein>
<sequence>MYRTRRQLILWSVSVSLIIALVIYAFSGSNQPTGPRQGIFLPMLMVHSPALTQIRIDDQQQQPWLTMEPAQDQQATGWQVKEADDYPVNMKRLAALIGQLSRASIVASVDYPDQSQTVATAPWNTTTDFGELTAQFHLTILAEGNFFRHVWLSTIADDAQWLRVDKDGYSYQIEKPIDLTVERQPWLQPVELQPLFAMADQVVLEAAANKADIDHLQGQLQIVNPIDALAKGKGTPGTLQYALILMKRNRLIAELAVYKNEQGRWLDIQLSDAESAPEIQRLSNWYLALP</sequence>
<feature type="transmembrane region" description="Helical" evidence="1">
    <location>
        <begin position="7"/>
        <end position="26"/>
    </location>
</feature>
<dbReference type="OrthoDB" id="5288747at2"/>
<accession>A0A8J2XPG9</accession>
<keyword evidence="3" id="KW-1185">Reference proteome</keyword>
<proteinExistence type="predicted"/>
<keyword evidence="1" id="KW-0472">Membrane</keyword>
<organism evidence="2 3">
    <name type="scientific">Neiella marina</name>
    <dbReference type="NCBI Taxonomy" id="508461"/>
    <lineage>
        <taxon>Bacteria</taxon>
        <taxon>Pseudomonadati</taxon>
        <taxon>Pseudomonadota</taxon>
        <taxon>Gammaproteobacteria</taxon>
        <taxon>Alteromonadales</taxon>
        <taxon>Echinimonadaceae</taxon>
        <taxon>Neiella</taxon>
    </lineage>
</organism>
<evidence type="ECO:0000313" key="3">
    <source>
        <dbReference type="Proteomes" id="UP000619743"/>
    </source>
</evidence>
<gene>
    <name evidence="2" type="ORF">GCM10011369_22390</name>
</gene>